<evidence type="ECO:0000256" key="1">
    <source>
        <dbReference type="ARBA" id="ARBA00022514"/>
    </source>
</evidence>
<dbReference type="GO" id="GO:0008009">
    <property type="term" value="F:chemokine activity"/>
    <property type="evidence" value="ECO:0007669"/>
    <property type="project" value="InterPro"/>
</dbReference>
<reference evidence="6" key="1">
    <citation type="submission" date="2025-08" db="UniProtKB">
        <authorList>
            <consortium name="RefSeq"/>
        </authorList>
    </citation>
    <scope>IDENTIFICATION</scope>
    <source>
        <tissue evidence="6">Brain</tissue>
    </source>
</reference>
<feature type="domain" description="Chemokine interleukin-8-like" evidence="4">
    <location>
        <begin position="424"/>
        <end position="470"/>
    </location>
</feature>
<feature type="region of interest" description="Disordered" evidence="2">
    <location>
        <begin position="49"/>
        <end position="173"/>
    </location>
</feature>
<dbReference type="GeneID" id="108890196"/>
<dbReference type="GO" id="GO:0006955">
    <property type="term" value="P:immune response"/>
    <property type="evidence" value="ECO:0007669"/>
    <property type="project" value="InterPro"/>
</dbReference>
<evidence type="ECO:0000259" key="4">
    <source>
        <dbReference type="Pfam" id="PF00048"/>
    </source>
</evidence>
<dbReference type="SUPFAM" id="SSF54117">
    <property type="entry name" value="Interleukin 8-like chemokines"/>
    <property type="match status" value="1"/>
</dbReference>
<feature type="region of interest" description="Disordered" evidence="2">
    <location>
        <begin position="307"/>
        <end position="340"/>
    </location>
</feature>
<feature type="compositionally biased region" description="Polar residues" evidence="2">
    <location>
        <begin position="140"/>
        <end position="153"/>
    </location>
</feature>
<feature type="compositionally biased region" description="Polar residues" evidence="2">
    <location>
        <begin position="162"/>
        <end position="173"/>
    </location>
</feature>
<organism evidence="5 6">
    <name type="scientific">Lates calcarifer</name>
    <name type="common">Barramundi</name>
    <name type="synonym">Holocentrus calcarifer</name>
    <dbReference type="NCBI Taxonomy" id="8187"/>
    <lineage>
        <taxon>Eukaryota</taxon>
        <taxon>Metazoa</taxon>
        <taxon>Chordata</taxon>
        <taxon>Craniata</taxon>
        <taxon>Vertebrata</taxon>
        <taxon>Euteleostomi</taxon>
        <taxon>Actinopterygii</taxon>
        <taxon>Neopterygii</taxon>
        <taxon>Teleostei</taxon>
        <taxon>Neoteleostei</taxon>
        <taxon>Acanthomorphata</taxon>
        <taxon>Carangaria</taxon>
        <taxon>Carangaria incertae sedis</taxon>
        <taxon>Centropomidae</taxon>
        <taxon>Lates</taxon>
    </lineage>
</organism>
<dbReference type="Gene3D" id="2.40.50.40">
    <property type="match status" value="3"/>
</dbReference>
<dbReference type="GO" id="GO:0005615">
    <property type="term" value="C:extracellular space"/>
    <property type="evidence" value="ECO:0007669"/>
    <property type="project" value="UniProtKB-KW"/>
</dbReference>
<evidence type="ECO:0000256" key="2">
    <source>
        <dbReference type="SAM" id="MobiDB-lite"/>
    </source>
</evidence>
<dbReference type="Pfam" id="PF00048">
    <property type="entry name" value="IL8"/>
    <property type="match status" value="1"/>
</dbReference>
<dbReference type="Proteomes" id="UP000694890">
    <property type="component" value="Unplaced"/>
</dbReference>
<dbReference type="KEGG" id="lcf:108890196"/>
<evidence type="ECO:0000313" key="6">
    <source>
        <dbReference type="RefSeq" id="XP_018542537.2"/>
    </source>
</evidence>
<sequence length="602" mass="67754">MVLFIVSKLLLMTLLLQPTEANREWKTHTTRKPENSERFGEFCLRISDDSQWTSSKPGTQLPTKSAHPTKQPSHLPKQPTQLPKQPTHLPKQPTQLPKQPTQLPKQPTQLPKQPTHLPKQSTQLPQQPTQLPKQPTHLPKQSTQLPQQPTKPSKQAPKLPKQATQPNRDSAQVFEQPTTETTYFDDELTQPPTQSTQLPQQTTHPDLLNIVTQDSSDTVLPVMAPIVLPGQGCRCKKENIKQPAEPSTVMSVMIWLPTETCSSTEFIETMMDGTEVCVTSISLLEFIGEQNLSHSSNPAIEVEQIEEPPITSPPPLDSTTPQPTSETIPNEEKKENSGRGLNNLKDRLAQICEWCNLRINMEDIDPKAVQSLNVKMQPFLCPVLIYVNLEGDNVSCWGQPLLETLLEKLEDHFGRALTNIVHGCRCQESEKKPPAEPSTVKSIRIWPPNERCSSSEFIETLMDGREVCVAASSLSAYLDFALHQQYVPVIEEGPPSLSEVKTDTLHFDFLREQHLPLRKREEGALQRAEIQHVVAVVCMRCLPTENWNNIDSKDVQSLRMHVQSIGCPVLLHISLKNKEEFCVDSSQPWFGTLLDKLDIQST</sequence>
<proteinExistence type="predicted"/>
<accession>A0AAJ7PZE8</accession>
<feature type="chain" id="PRO_5042512013" evidence="3">
    <location>
        <begin position="22"/>
        <end position="602"/>
    </location>
</feature>
<dbReference type="InterPro" id="IPR036048">
    <property type="entry name" value="Interleukin_8-like_sf"/>
</dbReference>
<dbReference type="InterPro" id="IPR001811">
    <property type="entry name" value="Chemokine_IL8-like_dom"/>
</dbReference>
<feature type="signal peptide" evidence="3">
    <location>
        <begin position="1"/>
        <end position="21"/>
    </location>
</feature>
<dbReference type="RefSeq" id="XP_018542537.2">
    <property type="nucleotide sequence ID" value="XM_018687021.2"/>
</dbReference>
<gene>
    <name evidence="6" type="primary">LOC108890196</name>
</gene>
<feature type="compositionally biased region" description="Polar residues" evidence="2">
    <location>
        <begin position="49"/>
        <end position="72"/>
    </location>
</feature>
<evidence type="ECO:0000256" key="3">
    <source>
        <dbReference type="SAM" id="SignalP"/>
    </source>
</evidence>
<protein>
    <submittedName>
        <fullName evidence="6">Uncharacterized protein LOC108890196 isoform X1</fullName>
    </submittedName>
</protein>
<keyword evidence="1" id="KW-0202">Cytokine</keyword>
<keyword evidence="3" id="KW-0732">Signal</keyword>
<feature type="compositionally biased region" description="Low complexity" evidence="2">
    <location>
        <begin position="74"/>
        <end position="139"/>
    </location>
</feature>
<evidence type="ECO:0000313" key="5">
    <source>
        <dbReference type="Proteomes" id="UP000694890"/>
    </source>
</evidence>
<name>A0AAJ7PZE8_LATCA</name>
<feature type="compositionally biased region" description="Polar residues" evidence="2">
    <location>
        <begin position="317"/>
        <end position="328"/>
    </location>
</feature>
<dbReference type="AlphaFoldDB" id="A0AAJ7PZE8"/>